<dbReference type="InterPro" id="IPR035669">
    <property type="entry name" value="SGNH_plant_lipase-like"/>
</dbReference>
<dbReference type="InterPro" id="IPR001087">
    <property type="entry name" value="GDSL"/>
</dbReference>
<dbReference type="Proteomes" id="UP000886520">
    <property type="component" value="Chromosome 15"/>
</dbReference>
<keyword evidence="3" id="KW-0378">Hydrolase</keyword>
<dbReference type="GO" id="GO:0016788">
    <property type="term" value="F:hydrolase activity, acting on ester bonds"/>
    <property type="evidence" value="ECO:0007669"/>
    <property type="project" value="InterPro"/>
</dbReference>
<dbReference type="CDD" id="cd01837">
    <property type="entry name" value="SGNH_plant_lipase_like"/>
    <property type="match status" value="1"/>
</dbReference>
<dbReference type="InterPro" id="IPR036514">
    <property type="entry name" value="SGNH_hydro_sf"/>
</dbReference>
<evidence type="ECO:0000256" key="1">
    <source>
        <dbReference type="ARBA" id="ARBA00008668"/>
    </source>
</evidence>
<comment type="similarity">
    <text evidence="1">Belongs to the 'GDSL' lipolytic enzyme family.</text>
</comment>
<dbReference type="OrthoDB" id="1600564at2759"/>
<gene>
    <name evidence="4" type="ORF">GOP47_0015270</name>
</gene>
<protein>
    <recommendedName>
        <fullName evidence="6">GDSL esterase/lipase</fullName>
    </recommendedName>
</protein>
<keyword evidence="2" id="KW-0732">Signal</keyword>
<evidence type="ECO:0008006" key="6">
    <source>
        <dbReference type="Google" id="ProtNLM"/>
    </source>
</evidence>
<evidence type="ECO:0000256" key="3">
    <source>
        <dbReference type="ARBA" id="ARBA00022801"/>
    </source>
</evidence>
<dbReference type="AlphaFoldDB" id="A0A9D4UK41"/>
<dbReference type="SUPFAM" id="SSF52266">
    <property type="entry name" value="SGNH hydrolase"/>
    <property type="match status" value="1"/>
</dbReference>
<evidence type="ECO:0000256" key="2">
    <source>
        <dbReference type="ARBA" id="ARBA00022729"/>
    </source>
</evidence>
<dbReference type="Pfam" id="PF00657">
    <property type="entry name" value="Lipase_GDSL"/>
    <property type="match status" value="1"/>
</dbReference>
<reference evidence="4" key="1">
    <citation type="submission" date="2021-01" db="EMBL/GenBank/DDBJ databases">
        <title>Adiantum capillus-veneris genome.</title>
        <authorList>
            <person name="Fang Y."/>
            <person name="Liao Q."/>
        </authorList>
    </citation>
    <scope>NUCLEOTIDE SEQUENCE</scope>
    <source>
        <strain evidence="4">H3</strain>
        <tissue evidence="4">Leaf</tissue>
    </source>
</reference>
<dbReference type="PANTHER" id="PTHR22835">
    <property type="entry name" value="ZINC FINGER FYVE DOMAIN CONTAINING PROTEIN"/>
    <property type="match status" value="1"/>
</dbReference>
<proteinExistence type="inferred from homology"/>
<organism evidence="4 5">
    <name type="scientific">Adiantum capillus-veneris</name>
    <name type="common">Maidenhair fern</name>
    <dbReference type="NCBI Taxonomy" id="13818"/>
    <lineage>
        <taxon>Eukaryota</taxon>
        <taxon>Viridiplantae</taxon>
        <taxon>Streptophyta</taxon>
        <taxon>Embryophyta</taxon>
        <taxon>Tracheophyta</taxon>
        <taxon>Polypodiopsida</taxon>
        <taxon>Polypodiidae</taxon>
        <taxon>Polypodiales</taxon>
        <taxon>Pteridineae</taxon>
        <taxon>Pteridaceae</taxon>
        <taxon>Vittarioideae</taxon>
        <taxon>Adiantum</taxon>
    </lineage>
</organism>
<evidence type="ECO:0000313" key="4">
    <source>
        <dbReference type="EMBL" id="KAI5068969.1"/>
    </source>
</evidence>
<dbReference type="Gene3D" id="3.40.50.1110">
    <property type="entry name" value="SGNH hydrolase"/>
    <property type="match status" value="1"/>
</dbReference>
<sequence>MQRQSAMRTLVVVAVYLVLINTITDVALANYMSAVDERSSAAAARQQQLIPAIFNFGDSNSDTGGLGAAFGPAPPPHGITTFHRPSGRYCDGRLLIDFIAEELGMPYLDAYLQSVGSNFQRGANFATAGSTIRRQNTTLAQSGFSPFSLGVQVTQFAEFKQRTLTFHSQEPFSSLLPHPHYFDDALYVVDIGQNDLTAGYFLNLTLHQVKAFIPQVLQEFEGHIKALHGQGAKKFLITTTGPVGCLPYILVRLPYTKTEVDEYGCAEPYNKMARAFNRELSATIHKLQRQLPKTKFVMADGYNLKYNLFVNAHKDGFRSTVKACCGYGGGLYNFNPSLGYCGSKPREESMLKKHLSYNLCQYPSAYINWDGVHYTEAANHAMAQRLFSGNFTTPKFSVGNFCGLFA</sequence>
<dbReference type="EMBL" id="JABFUD020000015">
    <property type="protein sequence ID" value="KAI5068969.1"/>
    <property type="molecule type" value="Genomic_DNA"/>
</dbReference>
<name>A0A9D4UK41_ADICA</name>
<keyword evidence="5" id="KW-1185">Reference proteome</keyword>
<evidence type="ECO:0000313" key="5">
    <source>
        <dbReference type="Proteomes" id="UP000886520"/>
    </source>
</evidence>
<comment type="caution">
    <text evidence="4">The sequence shown here is derived from an EMBL/GenBank/DDBJ whole genome shotgun (WGS) entry which is preliminary data.</text>
</comment>
<dbReference type="PANTHER" id="PTHR22835:SF588">
    <property type="entry name" value="ALPHA-L-FUCOSIDASE 3"/>
    <property type="match status" value="1"/>
</dbReference>
<accession>A0A9D4UK41</accession>